<dbReference type="Gene3D" id="3.10.129.10">
    <property type="entry name" value="Hotdog Thioesterase"/>
    <property type="match status" value="1"/>
</dbReference>
<dbReference type="InterPro" id="IPR016181">
    <property type="entry name" value="Acyl_CoA_acyltransferase"/>
</dbReference>
<evidence type="ECO:0000256" key="2">
    <source>
        <dbReference type="ARBA" id="ARBA00023315"/>
    </source>
</evidence>
<name>A0A7Y5EG79_9GAMM</name>
<comment type="caution">
    <text evidence="4">The sequence shown here is derived from an EMBL/GenBank/DDBJ whole genome shotgun (WGS) entry which is preliminary data.</text>
</comment>
<evidence type="ECO:0000313" key="4">
    <source>
        <dbReference type="EMBL" id="NRQ41054.1"/>
    </source>
</evidence>
<evidence type="ECO:0000259" key="3">
    <source>
        <dbReference type="PROSITE" id="PS51186"/>
    </source>
</evidence>
<dbReference type="SUPFAM" id="SSF55729">
    <property type="entry name" value="Acyl-CoA N-acyltransferases (Nat)"/>
    <property type="match status" value="1"/>
</dbReference>
<dbReference type="CDD" id="cd04301">
    <property type="entry name" value="NAT_SF"/>
    <property type="match status" value="1"/>
</dbReference>
<dbReference type="PANTHER" id="PTHR43877:SF2">
    <property type="entry name" value="AMINOALKYLPHOSPHONATE N-ACETYLTRANSFERASE-RELATED"/>
    <property type="match status" value="1"/>
</dbReference>
<dbReference type="InterPro" id="IPR000182">
    <property type="entry name" value="GNAT_dom"/>
</dbReference>
<dbReference type="SUPFAM" id="SSF54637">
    <property type="entry name" value="Thioesterase/thiol ester dehydrase-isomerase"/>
    <property type="match status" value="1"/>
</dbReference>
<dbReference type="PROSITE" id="PS51186">
    <property type="entry name" value="GNAT"/>
    <property type="match status" value="1"/>
</dbReference>
<keyword evidence="5" id="KW-1185">Reference proteome</keyword>
<accession>A0A7Y5EG79</accession>
<dbReference type="Proteomes" id="UP000523161">
    <property type="component" value="Unassembled WGS sequence"/>
</dbReference>
<keyword evidence="2" id="KW-0012">Acyltransferase</keyword>
<dbReference type="Pfam" id="PF09500">
    <property type="entry name" value="YiiD_C"/>
    <property type="match status" value="1"/>
</dbReference>
<protein>
    <submittedName>
        <fullName evidence="4">YiiD C-terminal domain-containing protein</fullName>
    </submittedName>
</protein>
<dbReference type="InterPro" id="IPR050832">
    <property type="entry name" value="Bact_Acetyltransf"/>
</dbReference>
<dbReference type="InterPro" id="IPR012660">
    <property type="entry name" value="YiiD_C"/>
</dbReference>
<evidence type="ECO:0000313" key="5">
    <source>
        <dbReference type="Proteomes" id="UP000523161"/>
    </source>
</evidence>
<proteinExistence type="predicted"/>
<reference evidence="4 5" key="1">
    <citation type="submission" date="2020-06" db="EMBL/GenBank/DDBJ databases">
        <title>Rheinheimera sp. nov., a marine bacterium isolated from coastal.</title>
        <authorList>
            <person name="Yu Q."/>
            <person name="Qi Y."/>
            <person name="Pu J."/>
        </authorList>
    </citation>
    <scope>NUCLEOTIDE SEQUENCE [LARGE SCALE GENOMIC DNA]</scope>
    <source>
        <strain evidence="4 5">YQF-2</strain>
    </source>
</reference>
<feature type="domain" description="N-acetyltransferase" evidence="3">
    <location>
        <begin position="1"/>
        <end position="146"/>
    </location>
</feature>
<organism evidence="4 5">
    <name type="scientific">Rheinheimera lutimaris</name>
    <dbReference type="NCBI Taxonomy" id="2740584"/>
    <lineage>
        <taxon>Bacteria</taxon>
        <taxon>Pseudomonadati</taxon>
        <taxon>Pseudomonadota</taxon>
        <taxon>Gammaproteobacteria</taxon>
        <taxon>Chromatiales</taxon>
        <taxon>Chromatiaceae</taxon>
        <taxon>Rheinheimera</taxon>
    </lineage>
</organism>
<dbReference type="EMBL" id="JABSOD010000001">
    <property type="protein sequence ID" value="NRQ41054.1"/>
    <property type="molecule type" value="Genomic_DNA"/>
</dbReference>
<gene>
    <name evidence="4" type="ORF">HRH59_00500</name>
</gene>
<dbReference type="PANTHER" id="PTHR43877">
    <property type="entry name" value="AMINOALKYLPHOSPHONATE N-ACETYLTRANSFERASE-RELATED-RELATED"/>
    <property type="match status" value="1"/>
</dbReference>
<dbReference type="NCBIfam" id="TIGR02447">
    <property type="entry name" value="yiiD_Cterm"/>
    <property type="match status" value="1"/>
</dbReference>
<dbReference type="GO" id="GO:0016747">
    <property type="term" value="F:acyltransferase activity, transferring groups other than amino-acyl groups"/>
    <property type="evidence" value="ECO:0007669"/>
    <property type="project" value="InterPro"/>
</dbReference>
<sequence>MRHWQLRSPQTPTEWQRYYQLRWQVLRAPWQQPPGSERDELEAQAYHLMLITAEGEVAAVGRLHRLEHDGAQVRYMAVAPEYQGKGAGSKILAALEMQAVQWGCGYLRLNARDTALPFYQRHGYQQAGIAAPLYGIAHVVMQKPLRLGGTAEQQQQWCTQLAETWQQTIPLSQYMQLGIDSFDGNELRCGAPLAPNINLHQTMFAGSIYALATLTGWGMLYLQLQALGLQGDQVLADASIKYLRPVAAEPQARCALQDCSGSLQGLSEGRKAVQLIKVQVFSAGEPVVEFNGRYAVLPKKRATA</sequence>
<dbReference type="Gene3D" id="3.40.630.30">
    <property type="match status" value="1"/>
</dbReference>
<evidence type="ECO:0000256" key="1">
    <source>
        <dbReference type="ARBA" id="ARBA00022679"/>
    </source>
</evidence>
<dbReference type="RefSeq" id="WP_173499312.1">
    <property type="nucleotide sequence ID" value="NZ_JABSOD010000001.1"/>
</dbReference>
<dbReference type="Pfam" id="PF00583">
    <property type="entry name" value="Acetyltransf_1"/>
    <property type="match status" value="1"/>
</dbReference>
<dbReference type="AlphaFoldDB" id="A0A7Y5EG79"/>
<keyword evidence="1" id="KW-0808">Transferase</keyword>
<dbReference type="InterPro" id="IPR029069">
    <property type="entry name" value="HotDog_dom_sf"/>
</dbReference>